<reference evidence="2 3" key="1">
    <citation type="submission" date="2019-09" db="EMBL/GenBank/DDBJ databases">
        <title>Bifidobacterium canis sp. nov., isolated from the digestive tract of German Shepherd dog puppy.</title>
        <authorList>
            <person name="Bunesova V."/>
        </authorList>
    </citation>
    <scope>NUCLEOTIDE SEQUENCE [LARGE SCALE GENOMIC DNA]</scope>
    <source>
        <strain evidence="2 3">GSD1FS</strain>
    </source>
</reference>
<dbReference type="Pfam" id="PF01551">
    <property type="entry name" value="Peptidase_M23"/>
    <property type="match status" value="1"/>
</dbReference>
<protein>
    <submittedName>
        <fullName evidence="2">Peptidoglycan-specific endopeptidase, M23 family</fullName>
    </submittedName>
</protein>
<accession>A0A7K1J6X3</accession>
<dbReference type="AlphaFoldDB" id="A0A7K1J6X3"/>
<evidence type="ECO:0000259" key="1">
    <source>
        <dbReference type="Pfam" id="PF01551"/>
    </source>
</evidence>
<evidence type="ECO:0000313" key="3">
    <source>
        <dbReference type="Proteomes" id="UP000487882"/>
    </source>
</evidence>
<dbReference type="Gene3D" id="2.70.70.10">
    <property type="entry name" value="Glucose Permease (Domain IIA)"/>
    <property type="match status" value="1"/>
</dbReference>
<dbReference type="EMBL" id="WNLP01000008">
    <property type="protein sequence ID" value="MUH60215.1"/>
    <property type="molecule type" value="Genomic_DNA"/>
</dbReference>
<dbReference type="Proteomes" id="UP000487882">
    <property type="component" value="Unassembled WGS sequence"/>
</dbReference>
<dbReference type="SUPFAM" id="SSF51261">
    <property type="entry name" value="Duplicated hybrid motif"/>
    <property type="match status" value="1"/>
</dbReference>
<feature type="domain" description="M23ase beta-sheet core" evidence="1">
    <location>
        <begin position="98"/>
        <end position="191"/>
    </location>
</feature>
<comment type="caution">
    <text evidence="2">The sequence shown here is derived from an EMBL/GenBank/DDBJ whole genome shotgun (WGS) entry which is preliminary data.</text>
</comment>
<dbReference type="InterPro" id="IPR016047">
    <property type="entry name" value="M23ase_b-sheet_dom"/>
</dbReference>
<dbReference type="InterPro" id="IPR011055">
    <property type="entry name" value="Dup_hybrid_motif"/>
</dbReference>
<evidence type="ECO:0000313" key="2">
    <source>
        <dbReference type="EMBL" id="MUH60215.1"/>
    </source>
</evidence>
<gene>
    <name evidence="2" type="ORF">GSD1FS_1574</name>
</gene>
<sequence>MHHYSDERKRRIRRLVQQRRKQVRLRQRCLMLLSGLILASLTCVVPACGDLPATMLPAASWQCSAEASEHCAQWMILPIESGSIIREFDGPAQPWMAGHRGIDISVSKSHEIIAPTDAVISFSGLVGGKSVVSLEVDGYTLTFEPARTQLQVGAQVQRRQKFAVVSGDSDHCADTCVHWGVKRTSTRDYVDPQRFLTPQHIRLVPNDA</sequence>
<name>A0A7K1J6X3_9BIFI</name>
<keyword evidence="3" id="KW-1185">Reference proteome</keyword>
<organism evidence="2 3">
    <name type="scientific">Bifidobacterium canis</name>
    <dbReference type="NCBI Taxonomy" id="2610880"/>
    <lineage>
        <taxon>Bacteria</taxon>
        <taxon>Bacillati</taxon>
        <taxon>Actinomycetota</taxon>
        <taxon>Actinomycetes</taxon>
        <taxon>Bifidobacteriales</taxon>
        <taxon>Bifidobacteriaceae</taxon>
        <taxon>Bifidobacterium</taxon>
    </lineage>
</organism>
<proteinExistence type="predicted"/>